<reference evidence="3 4" key="1">
    <citation type="journal article" date="2020" name="Cell">
        <title>Large-Scale Comparative Analyses of Tick Genomes Elucidate Their Genetic Diversity and Vector Capacities.</title>
        <authorList>
            <consortium name="Tick Genome and Microbiome Consortium (TIGMIC)"/>
            <person name="Jia N."/>
            <person name="Wang J."/>
            <person name="Shi W."/>
            <person name="Du L."/>
            <person name="Sun Y."/>
            <person name="Zhan W."/>
            <person name="Jiang J.F."/>
            <person name="Wang Q."/>
            <person name="Zhang B."/>
            <person name="Ji P."/>
            <person name="Bell-Sakyi L."/>
            <person name="Cui X.M."/>
            <person name="Yuan T.T."/>
            <person name="Jiang B.G."/>
            <person name="Yang W.F."/>
            <person name="Lam T.T."/>
            <person name="Chang Q.C."/>
            <person name="Ding S.J."/>
            <person name="Wang X.J."/>
            <person name="Zhu J.G."/>
            <person name="Ruan X.D."/>
            <person name="Zhao L."/>
            <person name="Wei J.T."/>
            <person name="Ye R.Z."/>
            <person name="Que T.C."/>
            <person name="Du C.H."/>
            <person name="Zhou Y.H."/>
            <person name="Cheng J.X."/>
            <person name="Dai P.F."/>
            <person name="Guo W.B."/>
            <person name="Han X.H."/>
            <person name="Huang E.J."/>
            <person name="Li L.F."/>
            <person name="Wei W."/>
            <person name="Gao Y.C."/>
            <person name="Liu J.Z."/>
            <person name="Shao H.Z."/>
            <person name="Wang X."/>
            <person name="Wang C.C."/>
            <person name="Yang T.C."/>
            <person name="Huo Q.B."/>
            <person name="Li W."/>
            <person name="Chen H.Y."/>
            <person name="Chen S.E."/>
            <person name="Zhou L.G."/>
            <person name="Ni X.B."/>
            <person name="Tian J.H."/>
            <person name="Sheng Y."/>
            <person name="Liu T."/>
            <person name="Pan Y.S."/>
            <person name="Xia L.Y."/>
            <person name="Li J."/>
            <person name="Zhao F."/>
            <person name="Cao W.C."/>
        </authorList>
    </citation>
    <scope>NUCLEOTIDE SEQUENCE [LARGE SCALE GENOMIC DNA]</scope>
    <source>
        <strain evidence="3">HaeL-2018</strain>
    </source>
</reference>
<evidence type="ECO:0000256" key="1">
    <source>
        <dbReference type="SAM" id="MobiDB-lite"/>
    </source>
</evidence>
<feature type="region of interest" description="Disordered" evidence="1">
    <location>
        <begin position="1"/>
        <end position="47"/>
    </location>
</feature>
<dbReference type="OrthoDB" id="3039988at2759"/>
<dbReference type="GO" id="GO:0008270">
    <property type="term" value="F:zinc ion binding"/>
    <property type="evidence" value="ECO:0007669"/>
    <property type="project" value="InterPro"/>
</dbReference>
<name>A0A9J6GP90_HAELO</name>
<feature type="region of interest" description="Disordered" evidence="1">
    <location>
        <begin position="66"/>
        <end position="92"/>
    </location>
</feature>
<dbReference type="EMBL" id="JABSTR010000008">
    <property type="protein sequence ID" value="KAH9376407.1"/>
    <property type="molecule type" value="Genomic_DNA"/>
</dbReference>
<gene>
    <name evidence="3" type="ORF">HPB48_013680</name>
</gene>
<proteinExistence type="predicted"/>
<dbReference type="Gene3D" id="4.10.60.10">
    <property type="entry name" value="Zinc finger, CCHC-type"/>
    <property type="match status" value="1"/>
</dbReference>
<feature type="compositionally biased region" description="Basic and acidic residues" evidence="1">
    <location>
        <begin position="36"/>
        <end position="47"/>
    </location>
</feature>
<dbReference type="InterPro" id="IPR001878">
    <property type="entry name" value="Znf_CCHC"/>
</dbReference>
<dbReference type="SMART" id="SM00343">
    <property type="entry name" value="ZnF_C2HC"/>
    <property type="match status" value="2"/>
</dbReference>
<protein>
    <recommendedName>
        <fullName evidence="2">CCHC-type domain-containing protein</fullName>
    </recommendedName>
</protein>
<feature type="region of interest" description="Disordered" evidence="1">
    <location>
        <begin position="342"/>
        <end position="380"/>
    </location>
</feature>
<evidence type="ECO:0000259" key="2">
    <source>
        <dbReference type="SMART" id="SM00343"/>
    </source>
</evidence>
<feature type="compositionally biased region" description="Low complexity" evidence="1">
    <location>
        <begin position="356"/>
        <end position="369"/>
    </location>
</feature>
<keyword evidence="4" id="KW-1185">Reference proteome</keyword>
<feature type="domain" description="CCHC-type" evidence="2">
    <location>
        <begin position="301"/>
        <end position="319"/>
    </location>
</feature>
<accession>A0A9J6GP90</accession>
<evidence type="ECO:0000313" key="4">
    <source>
        <dbReference type="Proteomes" id="UP000821853"/>
    </source>
</evidence>
<feature type="compositionally biased region" description="Basic residues" evidence="1">
    <location>
        <begin position="78"/>
        <end position="87"/>
    </location>
</feature>
<dbReference type="OMA" id="CPRREAF"/>
<feature type="domain" description="CCHC-type" evidence="2">
    <location>
        <begin position="259"/>
        <end position="275"/>
    </location>
</feature>
<dbReference type="VEuPathDB" id="VectorBase:HLOH_065450"/>
<dbReference type="Proteomes" id="UP000821853">
    <property type="component" value="Unassembled WGS sequence"/>
</dbReference>
<evidence type="ECO:0000313" key="3">
    <source>
        <dbReference type="EMBL" id="KAH9376407.1"/>
    </source>
</evidence>
<dbReference type="GO" id="GO:0003676">
    <property type="term" value="F:nucleic acid binding"/>
    <property type="evidence" value="ECO:0007669"/>
    <property type="project" value="InterPro"/>
</dbReference>
<comment type="caution">
    <text evidence="3">The sequence shown here is derived from an EMBL/GenBank/DDBJ whole genome shotgun (WGS) entry which is preliminary data.</text>
</comment>
<dbReference type="AlphaFoldDB" id="A0A9J6GP90"/>
<sequence>MVVKGRAMNGTPLPSEASAALNPTQLNSPALAKRKRTEEPSHLHEDPHVRIAADLQAHWSSAVIKPEDDNNPNLWGKVGHRRKRRPRPVQAQERMDIGSHELTIRPKERFDVKTLSAQLLYKSIAALCENLDLQKHLTIKVSDQANTVIVHTCDSAQAGKLLRLKVLPIPGRALPLPVTVNQAPGRGMSRGVMHGCDKGETSASLMNALTTESVKILAARPMGKCGSALITFESSRLPRVIKYWGTLRKVIPFMITSFVCFRCHGPGHKQDICPKAVAVCPTCGTVHPESPDECPNKGKPFCTYCNEGGHLATDPRCPRREAFNRQANTTSKGRSRIRNSEWQLTATKSHQRTGKSSCTSSSLARSASLKETTEVSQDGT</sequence>
<organism evidence="3 4">
    <name type="scientific">Haemaphysalis longicornis</name>
    <name type="common">Bush tick</name>
    <dbReference type="NCBI Taxonomy" id="44386"/>
    <lineage>
        <taxon>Eukaryota</taxon>
        <taxon>Metazoa</taxon>
        <taxon>Ecdysozoa</taxon>
        <taxon>Arthropoda</taxon>
        <taxon>Chelicerata</taxon>
        <taxon>Arachnida</taxon>
        <taxon>Acari</taxon>
        <taxon>Parasitiformes</taxon>
        <taxon>Ixodida</taxon>
        <taxon>Ixodoidea</taxon>
        <taxon>Ixodidae</taxon>
        <taxon>Haemaphysalinae</taxon>
        <taxon>Haemaphysalis</taxon>
    </lineage>
</organism>